<evidence type="ECO:0000256" key="2">
    <source>
        <dbReference type="SAM" id="SignalP"/>
    </source>
</evidence>
<feature type="domain" description="Copper amine oxidase-like N-terminal" evidence="3">
    <location>
        <begin position="149"/>
        <end position="254"/>
    </location>
</feature>
<gene>
    <name evidence="4" type="ORF">PDUR_18560</name>
</gene>
<feature type="compositionally biased region" description="Low complexity" evidence="1">
    <location>
        <begin position="77"/>
        <end position="92"/>
    </location>
</feature>
<sequence>MNVRKLALIAVLTVAQAASAIPAFAESATQIPAETAAKSAVANTVSSASPKVAAAATAITGTVSPAPTTSPSPTTSPAPTASPNASAFPSSTVEGSPVVEQPGVTPEPSASVSPLATPQPTATSPVPIPASVAGAGQLVLMMNSNKMYLNGVQYLAGQPMAVKNGVSNVAIRAMVERVGLKLTYNGATKETIIMKDGNELRFKTNSKIYTVNGKATTMKGPAYQYKNTFMVPLTSITQALGIPYTVDNVQKRVILTLQTKPKASFTVQPAEIFAGETTVNYVTSNTASNGATIVDERWEGRQDIFEQPGYYTVSYSVMDSNGQWSDPYSVTINVLKPNQPPVAQFTTNKDEYKMGEPITITNISSDPDGDQLTESWSNRALAFFNPGPVSIQLTVTDTHGLSSTFEKTINITNEVLYSQEDFNKLFVPLGDIYTINGSEIPSWNKISYTTGSEPVTLIRSNSPETVYSEGIVYQETAMGDTRLMVHHKNSMSTNMKMYVIATNNNIYPTTITTQRSGFGGPLDIPTATGKKSIETYYQSIQTGSAYSNVTLQPGESKAVLTTINNVTMKPGQIISLMSDVFSDYPVKYSVIMIDATKDPLLTLPTLSYLDRDGVHNRGTYADANRIITVTDPVGATPSRLVIGDNNSDPNLPGTDALSGSVASNAGNFGVVYKITLTRVAPNTLITLNPRGGKYQGPLLVNGNIIQAPNSSAVDAPNQNSVLYRTGNIEQTVEIMFTAASGSNLPINLLFMPLPAQKAQ</sequence>
<dbReference type="InterPro" id="IPR013783">
    <property type="entry name" value="Ig-like_fold"/>
</dbReference>
<dbReference type="SUPFAM" id="SSF55383">
    <property type="entry name" value="Copper amine oxidase, domain N"/>
    <property type="match status" value="1"/>
</dbReference>
<dbReference type="KEGG" id="pdu:PDUR_18560"/>
<keyword evidence="4" id="KW-0804">Transcription</keyword>
<evidence type="ECO:0000256" key="1">
    <source>
        <dbReference type="SAM" id="MobiDB-lite"/>
    </source>
</evidence>
<name>A0A089HNW2_PAEDU</name>
<dbReference type="AlphaFoldDB" id="A0A089HNW2"/>
<dbReference type="Pfam" id="PF07833">
    <property type="entry name" value="Cu_amine_oxidN1"/>
    <property type="match status" value="1"/>
</dbReference>
<proteinExistence type="predicted"/>
<dbReference type="STRING" id="44251.PDUR_18560"/>
<keyword evidence="4" id="KW-0240">DNA-directed RNA polymerase</keyword>
<organism evidence="4 5">
    <name type="scientific">Paenibacillus durus</name>
    <name type="common">Paenibacillus azotofixans</name>
    <dbReference type="NCBI Taxonomy" id="44251"/>
    <lineage>
        <taxon>Bacteria</taxon>
        <taxon>Bacillati</taxon>
        <taxon>Bacillota</taxon>
        <taxon>Bacilli</taxon>
        <taxon>Bacillales</taxon>
        <taxon>Paenibacillaceae</taxon>
        <taxon>Paenibacillus</taxon>
    </lineage>
</organism>
<evidence type="ECO:0000313" key="4">
    <source>
        <dbReference type="EMBL" id="AIQ13696.1"/>
    </source>
</evidence>
<dbReference type="eggNOG" id="COG3291">
    <property type="taxonomic scope" value="Bacteria"/>
</dbReference>
<keyword evidence="5" id="KW-1185">Reference proteome</keyword>
<evidence type="ECO:0000313" key="5">
    <source>
        <dbReference type="Proteomes" id="UP000029409"/>
    </source>
</evidence>
<dbReference type="EMBL" id="CP009288">
    <property type="protein sequence ID" value="AIQ13696.1"/>
    <property type="molecule type" value="Genomic_DNA"/>
</dbReference>
<reference evidence="4 5" key="1">
    <citation type="submission" date="2014-08" db="EMBL/GenBank/DDBJ databases">
        <title>Comparative genomics of the Paenibacillus odorifer group.</title>
        <authorList>
            <person name="den Bakker H.C."/>
            <person name="Tsai Y.-C."/>
            <person name="Martin N."/>
            <person name="Korlach J."/>
            <person name="Wiedmann M."/>
        </authorList>
    </citation>
    <scope>NUCLEOTIDE SEQUENCE [LARGE SCALE GENOMIC DNA]</scope>
    <source>
        <strain evidence="4 5">DSM 1735</strain>
    </source>
</reference>
<dbReference type="InterPro" id="IPR036582">
    <property type="entry name" value="Mao_N_sf"/>
</dbReference>
<dbReference type="RefSeq" id="WP_042207495.1">
    <property type="nucleotide sequence ID" value="NZ_CP009288.1"/>
</dbReference>
<dbReference type="InterPro" id="IPR035986">
    <property type="entry name" value="PKD_dom_sf"/>
</dbReference>
<dbReference type="Gene3D" id="2.60.40.10">
    <property type="entry name" value="Immunoglobulins"/>
    <property type="match status" value="1"/>
</dbReference>
<dbReference type="SUPFAM" id="SSF49299">
    <property type="entry name" value="PKD domain"/>
    <property type="match status" value="2"/>
</dbReference>
<dbReference type="Proteomes" id="UP000029409">
    <property type="component" value="Chromosome"/>
</dbReference>
<accession>A0A089HNW2</accession>
<dbReference type="InterPro" id="IPR012854">
    <property type="entry name" value="Cu_amine_oxidase-like_N"/>
</dbReference>
<feature type="compositionally biased region" description="Polar residues" evidence="1">
    <location>
        <begin position="108"/>
        <end position="124"/>
    </location>
</feature>
<keyword evidence="2" id="KW-0732">Signal</keyword>
<evidence type="ECO:0000259" key="3">
    <source>
        <dbReference type="Pfam" id="PF07833"/>
    </source>
</evidence>
<protein>
    <submittedName>
        <fullName evidence="4">DNA-directed RNA polymerase subunit beta</fullName>
    </submittedName>
</protein>
<feature type="signal peptide" evidence="2">
    <location>
        <begin position="1"/>
        <end position="25"/>
    </location>
</feature>
<dbReference type="GO" id="GO:0000428">
    <property type="term" value="C:DNA-directed RNA polymerase complex"/>
    <property type="evidence" value="ECO:0007669"/>
    <property type="project" value="UniProtKB-KW"/>
</dbReference>
<dbReference type="Gene3D" id="3.30.457.10">
    <property type="entry name" value="Copper amine oxidase-like, N-terminal domain"/>
    <property type="match status" value="1"/>
</dbReference>
<feature type="region of interest" description="Disordered" evidence="1">
    <location>
        <begin position="62"/>
        <end position="127"/>
    </location>
</feature>
<dbReference type="OrthoDB" id="25008at2"/>
<feature type="chain" id="PRO_5001843104" evidence="2">
    <location>
        <begin position="26"/>
        <end position="759"/>
    </location>
</feature>